<dbReference type="Gene3D" id="3.40.50.80">
    <property type="entry name" value="Nucleotide-binding domain of ferredoxin-NADP reductase (FNR) module"/>
    <property type="match status" value="1"/>
</dbReference>
<dbReference type="SUPFAM" id="SSF63380">
    <property type="entry name" value="Riboflavin synthase domain-like"/>
    <property type="match status" value="1"/>
</dbReference>
<dbReference type="PANTHER" id="PTHR30157:SF0">
    <property type="entry name" value="NADPH-DEPENDENT FERRIC-CHELATE REDUCTASE"/>
    <property type="match status" value="1"/>
</dbReference>
<evidence type="ECO:0000313" key="3">
    <source>
        <dbReference type="Proteomes" id="UP000326702"/>
    </source>
</evidence>
<evidence type="ECO:0000313" key="2">
    <source>
        <dbReference type="EMBL" id="QFU97357.1"/>
    </source>
</evidence>
<gene>
    <name evidence="2" type="primary">yqjH</name>
    <name evidence="2" type="ORF">KDY119_00855</name>
</gene>
<dbReference type="Pfam" id="PF04954">
    <property type="entry name" value="SIP"/>
    <property type="match status" value="1"/>
</dbReference>
<feature type="domain" description="FAD-binding FR-type" evidence="1">
    <location>
        <begin position="12"/>
        <end position="143"/>
    </location>
</feature>
<sequence>MTFERTGSRHDLAARRARVARVIRLAPSVVRVTFAGDELADLPAEGPEDHVKVFFPDPATGELHAPRTVDGTLQRPTSGVSVSRDYTPRALRATADGTELDLELVLHGVDDGAPAGPASSWAASAEVGDELVVAGPRGSRGVPAGIDRLVLVADETAMPAAARWIEQAPTGVAVTVILDLADEKADAYVDAPAPDGGPSPFARASVERLYRIDGPGQVAEAVRSLDVGATTFVWAAGEATTLIPVRRYLRHELGLPHDQVKVDGYWKRGVTNRDHHEPLDPTDPD</sequence>
<dbReference type="InterPro" id="IPR039374">
    <property type="entry name" value="SIP_fam"/>
</dbReference>
<dbReference type="PROSITE" id="PS51384">
    <property type="entry name" value="FAD_FR"/>
    <property type="match status" value="1"/>
</dbReference>
<reference evidence="2 3" key="1">
    <citation type="submission" date="2019-10" db="EMBL/GenBank/DDBJ databases">
        <title>Genome sequence of Luteimicrobium xylanilyticum HY-24.</title>
        <authorList>
            <person name="Kim D.Y."/>
            <person name="Park H.-Y."/>
        </authorList>
    </citation>
    <scope>NUCLEOTIDE SEQUENCE [LARGE SCALE GENOMIC DNA]</scope>
    <source>
        <strain evidence="2 3">HY-24</strain>
    </source>
</reference>
<dbReference type="InterPro" id="IPR017938">
    <property type="entry name" value="Riboflavin_synthase-like_b-brl"/>
</dbReference>
<name>A0A5P9Q7F2_9MICO</name>
<dbReference type="Gene3D" id="2.40.30.10">
    <property type="entry name" value="Translation factors"/>
    <property type="match status" value="1"/>
</dbReference>
<dbReference type="EC" id="1.16.1.9" evidence="2"/>
<dbReference type="InterPro" id="IPR007037">
    <property type="entry name" value="SIP_rossman_dom"/>
</dbReference>
<evidence type="ECO:0000259" key="1">
    <source>
        <dbReference type="PROSITE" id="PS51384"/>
    </source>
</evidence>
<dbReference type="OrthoDB" id="9814826at2"/>
<dbReference type="PANTHER" id="PTHR30157">
    <property type="entry name" value="FERRIC REDUCTASE, NADPH-DEPENDENT"/>
    <property type="match status" value="1"/>
</dbReference>
<dbReference type="AlphaFoldDB" id="A0A5P9Q7F2"/>
<protein>
    <submittedName>
        <fullName evidence="2">Ferric-chelate reductase (NADPH)</fullName>
        <ecNumber evidence="2">1.16.1.9</ecNumber>
    </submittedName>
</protein>
<dbReference type="InterPro" id="IPR017927">
    <property type="entry name" value="FAD-bd_FR_type"/>
</dbReference>
<dbReference type="KEGG" id="lxl:KDY119_00855"/>
<dbReference type="Pfam" id="PF08021">
    <property type="entry name" value="FAD_binding_9"/>
    <property type="match status" value="1"/>
</dbReference>
<dbReference type="RefSeq" id="WP_036953233.1">
    <property type="nucleotide sequence ID" value="NZ_BAABIH010000001.1"/>
</dbReference>
<dbReference type="InterPro" id="IPR039261">
    <property type="entry name" value="FNR_nucleotide-bd"/>
</dbReference>
<keyword evidence="3" id="KW-1185">Reference proteome</keyword>
<keyword evidence="2" id="KW-0560">Oxidoreductase</keyword>
<accession>A0A5P9Q7F2</accession>
<dbReference type="Proteomes" id="UP000326702">
    <property type="component" value="Chromosome"/>
</dbReference>
<dbReference type="CDD" id="cd06193">
    <property type="entry name" value="siderophore_interacting"/>
    <property type="match status" value="1"/>
</dbReference>
<dbReference type="GO" id="GO:0052851">
    <property type="term" value="F:ferric-chelate reductase (NADPH) activity"/>
    <property type="evidence" value="ECO:0007669"/>
    <property type="project" value="UniProtKB-EC"/>
</dbReference>
<dbReference type="InterPro" id="IPR013113">
    <property type="entry name" value="SIP_FAD-bd"/>
</dbReference>
<proteinExistence type="predicted"/>
<dbReference type="EMBL" id="CP045529">
    <property type="protein sequence ID" value="QFU97357.1"/>
    <property type="molecule type" value="Genomic_DNA"/>
</dbReference>
<organism evidence="2 3">
    <name type="scientific">Luteimicrobium xylanilyticum</name>
    <dbReference type="NCBI Taxonomy" id="1133546"/>
    <lineage>
        <taxon>Bacteria</taxon>
        <taxon>Bacillati</taxon>
        <taxon>Actinomycetota</taxon>
        <taxon>Actinomycetes</taxon>
        <taxon>Micrococcales</taxon>
        <taxon>Luteimicrobium</taxon>
    </lineage>
</organism>